<dbReference type="EMBL" id="PYAX01000014">
    <property type="protein sequence ID" value="PSL52188.1"/>
    <property type="molecule type" value="Genomic_DNA"/>
</dbReference>
<evidence type="ECO:0000259" key="4">
    <source>
        <dbReference type="PROSITE" id="PS50949"/>
    </source>
</evidence>
<feature type="domain" description="HTH gntR-type" evidence="4">
    <location>
        <begin position="15"/>
        <end position="82"/>
    </location>
</feature>
<dbReference type="PANTHER" id="PTHR43537:SF50">
    <property type="entry name" value="TRANSCRIPTIONAL REGULATORY PROTEIN"/>
    <property type="match status" value="1"/>
</dbReference>
<keyword evidence="2 5" id="KW-0238">DNA-binding</keyword>
<dbReference type="SUPFAM" id="SSF46785">
    <property type="entry name" value="Winged helix' DNA-binding domain"/>
    <property type="match status" value="1"/>
</dbReference>
<keyword evidence="1" id="KW-0805">Transcription regulation</keyword>
<dbReference type="Pfam" id="PF00392">
    <property type="entry name" value="GntR"/>
    <property type="match status" value="1"/>
</dbReference>
<dbReference type="InterPro" id="IPR036390">
    <property type="entry name" value="WH_DNA-bd_sf"/>
</dbReference>
<dbReference type="SMART" id="SM00345">
    <property type="entry name" value="HTH_GNTR"/>
    <property type="match status" value="1"/>
</dbReference>
<name>A0A2P8I141_SACCR</name>
<keyword evidence="3" id="KW-0804">Transcription</keyword>
<dbReference type="InterPro" id="IPR008920">
    <property type="entry name" value="TF_FadR/GntR_C"/>
</dbReference>
<dbReference type="Proteomes" id="UP000241118">
    <property type="component" value="Unassembled WGS sequence"/>
</dbReference>
<proteinExistence type="predicted"/>
<dbReference type="PANTHER" id="PTHR43537">
    <property type="entry name" value="TRANSCRIPTIONAL REGULATOR, GNTR FAMILY"/>
    <property type="match status" value="1"/>
</dbReference>
<dbReference type="InterPro" id="IPR036388">
    <property type="entry name" value="WH-like_DNA-bd_sf"/>
</dbReference>
<dbReference type="Pfam" id="PF07729">
    <property type="entry name" value="FCD"/>
    <property type="match status" value="1"/>
</dbReference>
<evidence type="ECO:0000313" key="5">
    <source>
        <dbReference type="EMBL" id="PSL52188.1"/>
    </source>
</evidence>
<gene>
    <name evidence="5" type="ORF">B0I31_11415</name>
</gene>
<dbReference type="InterPro" id="IPR011711">
    <property type="entry name" value="GntR_C"/>
</dbReference>
<accession>A0A2P8I141</accession>
<dbReference type="Gene3D" id="1.20.120.530">
    <property type="entry name" value="GntR ligand-binding domain-like"/>
    <property type="match status" value="1"/>
</dbReference>
<dbReference type="AlphaFoldDB" id="A0A2P8I141"/>
<dbReference type="InterPro" id="IPR000524">
    <property type="entry name" value="Tscrpt_reg_HTH_GntR"/>
</dbReference>
<organism evidence="5 6">
    <name type="scientific">Saccharothrix carnea</name>
    <dbReference type="NCBI Taxonomy" id="1280637"/>
    <lineage>
        <taxon>Bacteria</taxon>
        <taxon>Bacillati</taxon>
        <taxon>Actinomycetota</taxon>
        <taxon>Actinomycetes</taxon>
        <taxon>Pseudonocardiales</taxon>
        <taxon>Pseudonocardiaceae</taxon>
        <taxon>Saccharothrix</taxon>
    </lineage>
</organism>
<dbReference type="Gene3D" id="1.10.10.10">
    <property type="entry name" value="Winged helix-like DNA-binding domain superfamily/Winged helix DNA-binding domain"/>
    <property type="match status" value="1"/>
</dbReference>
<dbReference type="OrthoDB" id="5243844at2"/>
<evidence type="ECO:0000256" key="3">
    <source>
        <dbReference type="ARBA" id="ARBA00023163"/>
    </source>
</evidence>
<evidence type="ECO:0000256" key="2">
    <source>
        <dbReference type="ARBA" id="ARBA00023125"/>
    </source>
</evidence>
<dbReference type="SMART" id="SM00895">
    <property type="entry name" value="FCD"/>
    <property type="match status" value="1"/>
</dbReference>
<dbReference type="SUPFAM" id="SSF48008">
    <property type="entry name" value="GntR ligand-binding domain-like"/>
    <property type="match status" value="1"/>
</dbReference>
<dbReference type="PROSITE" id="PS50949">
    <property type="entry name" value="HTH_GNTR"/>
    <property type="match status" value="1"/>
</dbReference>
<protein>
    <submittedName>
        <fullName evidence="5">DNA-binding GntR family transcriptional regulator</fullName>
    </submittedName>
</protein>
<keyword evidence="6" id="KW-1185">Reference proteome</keyword>
<comment type="caution">
    <text evidence="5">The sequence shown here is derived from an EMBL/GenBank/DDBJ whole genome shotgun (WGS) entry which is preliminary data.</text>
</comment>
<dbReference type="CDD" id="cd07377">
    <property type="entry name" value="WHTH_GntR"/>
    <property type="match status" value="1"/>
</dbReference>
<reference evidence="5 6" key="1">
    <citation type="submission" date="2018-03" db="EMBL/GenBank/DDBJ databases">
        <title>Genomic Encyclopedia of Type Strains, Phase III (KMG-III): the genomes of soil and plant-associated and newly described type strains.</title>
        <authorList>
            <person name="Whitman W."/>
        </authorList>
    </citation>
    <scope>NUCLEOTIDE SEQUENCE [LARGE SCALE GENOMIC DNA]</scope>
    <source>
        <strain evidence="5 6">CGMCC 4.7097</strain>
    </source>
</reference>
<evidence type="ECO:0000256" key="1">
    <source>
        <dbReference type="ARBA" id="ARBA00023015"/>
    </source>
</evidence>
<evidence type="ECO:0000313" key="6">
    <source>
        <dbReference type="Proteomes" id="UP000241118"/>
    </source>
</evidence>
<sequence length="231" mass="25409">MSTFDIMQLRRADRRGLADEAADRIREAIFAGVFPPGAPVREVELAASLDVSRGSVREGLAVLAREGLVRSAWHRGTRVIDLTVQDAEEVYSVRAALEGLAGRGAIGRVDLAALDRLVDAMAARLAEGAPSDRLLALDMEFHDTIYRATGNRRLLEAWHAVRSQVHLFQLTRIRLGHHDYRAVVVDEHREIVRLLDAGDAAEVTRRAEEHVHSALRVLVGQLDGSTTETSG</sequence>
<dbReference type="GO" id="GO:0003700">
    <property type="term" value="F:DNA-binding transcription factor activity"/>
    <property type="evidence" value="ECO:0007669"/>
    <property type="project" value="InterPro"/>
</dbReference>
<dbReference type="GO" id="GO:0003677">
    <property type="term" value="F:DNA binding"/>
    <property type="evidence" value="ECO:0007669"/>
    <property type="project" value="UniProtKB-KW"/>
</dbReference>